<sequence length="126" mass="13575">MELQELGGERVLVAAAAGEPVAGEREALDLLGDAYYREASWVALPVERLGAEFFRLRSGVAGAVVQKFAQYRTGLAVVGDVSARVAESDALRDFVRESNRGLQLWFVEDLPGLAGRLADRGVIRGS</sequence>
<evidence type="ECO:0000313" key="2">
    <source>
        <dbReference type="EMBL" id="ROR44901.1"/>
    </source>
</evidence>
<evidence type="ECO:0000313" key="5">
    <source>
        <dbReference type="Proteomes" id="UP000267408"/>
    </source>
</evidence>
<proteinExistence type="predicted"/>
<dbReference type="RefSeq" id="WP_123556509.1">
    <property type="nucleotide sequence ID" value="NZ_RJVJ01000001.1"/>
</dbReference>
<name>A0A3N4RQZ7_9ACTN</name>
<evidence type="ECO:0000259" key="1">
    <source>
        <dbReference type="Pfam" id="PF13788"/>
    </source>
</evidence>
<dbReference type="EMBL" id="RKQG01000001">
    <property type="protein sequence ID" value="RPE35266.1"/>
    <property type="molecule type" value="Genomic_DNA"/>
</dbReference>
<dbReference type="AlphaFoldDB" id="A0A3N4RQZ7"/>
<dbReference type="EMBL" id="RJVJ01000001">
    <property type="protein sequence ID" value="ROR44901.1"/>
    <property type="molecule type" value="Genomic_DNA"/>
</dbReference>
<evidence type="ECO:0000313" key="3">
    <source>
        <dbReference type="EMBL" id="RPE35266.1"/>
    </source>
</evidence>
<keyword evidence="4" id="KW-1185">Reference proteome</keyword>
<gene>
    <name evidence="3" type="ORF">EDD38_3613</name>
    <name evidence="2" type="ORF">EDD39_3111</name>
</gene>
<reference evidence="4 5" key="1">
    <citation type="submission" date="2018-11" db="EMBL/GenBank/DDBJ databases">
        <title>Sequencing the genomes of 1000 actinobacteria strains.</title>
        <authorList>
            <person name="Klenk H.-P."/>
        </authorList>
    </citation>
    <scope>NUCLEOTIDE SEQUENCE [LARGE SCALE GENOMIC DNA]</scope>
    <source>
        <strain evidence="2 5">DSM 44780</strain>
        <strain evidence="3 4">DSM 44781</strain>
    </source>
</reference>
<dbReference type="InterPro" id="IPR025438">
    <property type="entry name" value="DUF4180"/>
</dbReference>
<evidence type="ECO:0000313" key="4">
    <source>
        <dbReference type="Proteomes" id="UP000266906"/>
    </source>
</evidence>
<comment type="caution">
    <text evidence="3">The sequence shown here is derived from an EMBL/GenBank/DDBJ whole genome shotgun (WGS) entry which is preliminary data.</text>
</comment>
<dbReference type="Proteomes" id="UP000266906">
    <property type="component" value="Unassembled WGS sequence"/>
</dbReference>
<dbReference type="OrthoDB" id="8595425at2"/>
<dbReference type="Proteomes" id="UP000267408">
    <property type="component" value="Unassembled WGS sequence"/>
</dbReference>
<accession>A0A8G1XE41</accession>
<organism evidence="3 4">
    <name type="scientific">Kitasatospora cineracea</name>
    <dbReference type="NCBI Taxonomy" id="88074"/>
    <lineage>
        <taxon>Bacteria</taxon>
        <taxon>Bacillati</taxon>
        <taxon>Actinomycetota</taxon>
        <taxon>Actinomycetes</taxon>
        <taxon>Kitasatosporales</taxon>
        <taxon>Streptomycetaceae</taxon>
        <taxon>Kitasatospora</taxon>
    </lineage>
</organism>
<dbReference type="Pfam" id="PF13788">
    <property type="entry name" value="DUF4180"/>
    <property type="match status" value="1"/>
</dbReference>
<feature type="domain" description="DUF4180" evidence="1">
    <location>
        <begin position="8"/>
        <end position="117"/>
    </location>
</feature>
<protein>
    <submittedName>
        <fullName evidence="3">Uncharacterized protein DUF4180</fullName>
    </submittedName>
</protein>
<accession>A0A3N4RQZ7</accession>